<dbReference type="GO" id="GO:0031298">
    <property type="term" value="C:replication fork protection complex"/>
    <property type="evidence" value="ECO:0007669"/>
    <property type="project" value="TreeGrafter"/>
</dbReference>
<keyword evidence="6" id="KW-1185">Reference proteome</keyword>
<gene>
    <name evidence="5" type="ORF">GUJ93_ZPchr0005g14773</name>
</gene>
<evidence type="ECO:0000256" key="1">
    <source>
        <dbReference type="ARBA" id="ARBA00004123"/>
    </source>
</evidence>
<organism evidence="5 6">
    <name type="scientific">Zizania palustris</name>
    <name type="common">Northern wild rice</name>
    <dbReference type="NCBI Taxonomy" id="103762"/>
    <lineage>
        <taxon>Eukaryota</taxon>
        <taxon>Viridiplantae</taxon>
        <taxon>Streptophyta</taxon>
        <taxon>Embryophyta</taxon>
        <taxon>Tracheophyta</taxon>
        <taxon>Spermatophyta</taxon>
        <taxon>Magnoliopsida</taxon>
        <taxon>Liliopsida</taxon>
        <taxon>Poales</taxon>
        <taxon>Poaceae</taxon>
        <taxon>BOP clade</taxon>
        <taxon>Oryzoideae</taxon>
        <taxon>Oryzeae</taxon>
        <taxon>Zizaniinae</taxon>
        <taxon>Zizania</taxon>
    </lineage>
</organism>
<dbReference type="EMBL" id="JAAALK010000284">
    <property type="protein sequence ID" value="KAG8069411.1"/>
    <property type="molecule type" value="Genomic_DNA"/>
</dbReference>
<evidence type="ECO:0000256" key="2">
    <source>
        <dbReference type="ARBA" id="ARBA00023242"/>
    </source>
</evidence>
<accession>A0A8J5TA28</accession>
<dbReference type="InterPro" id="IPR006906">
    <property type="entry name" value="Timeless_N"/>
</dbReference>
<dbReference type="PANTHER" id="PTHR22940:SF4">
    <property type="entry name" value="PROTEIN TIMELESS HOMOLOG"/>
    <property type="match status" value="1"/>
</dbReference>
<dbReference type="GO" id="GO:0000076">
    <property type="term" value="P:DNA replication checkpoint signaling"/>
    <property type="evidence" value="ECO:0007669"/>
    <property type="project" value="TreeGrafter"/>
</dbReference>
<feature type="domain" description="Timeless N-terminal" evidence="4">
    <location>
        <begin position="27"/>
        <end position="135"/>
    </location>
</feature>
<evidence type="ECO:0000313" key="5">
    <source>
        <dbReference type="EMBL" id="KAG8069411.1"/>
    </source>
</evidence>
<dbReference type="GO" id="GO:0006281">
    <property type="term" value="P:DNA repair"/>
    <property type="evidence" value="ECO:0007669"/>
    <property type="project" value="TreeGrafter"/>
</dbReference>
<comment type="caution">
    <text evidence="5">The sequence shown here is derived from an EMBL/GenBank/DDBJ whole genome shotgun (WGS) entry which is preliminary data.</text>
</comment>
<dbReference type="PANTHER" id="PTHR22940">
    <property type="entry name" value="TIMEOUT/TIMELESS-2"/>
    <property type="match status" value="1"/>
</dbReference>
<evidence type="ECO:0000313" key="6">
    <source>
        <dbReference type="Proteomes" id="UP000729402"/>
    </source>
</evidence>
<evidence type="ECO:0000259" key="4">
    <source>
        <dbReference type="Pfam" id="PF04821"/>
    </source>
</evidence>
<dbReference type="InterPro" id="IPR044998">
    <property type="entry name" value="Timeless"/>
</dbReference>
<keyword evidence="3" id="KW-0131">Cell cycle</keyword>
<sequence length="139" mass="15761">MDSAVLSLTCAGLGAPEEDDDGTVIGYAKGEYCLDNLKDLQRFLRRDDPQRREVFKQVCKWNIASRDLVPIIENYQADRSMVITAVKVLVFLTMPLEPSSEDVAQQIEYLWDLKAALMRNVAMAVIVSLLEDPLDRLER</sequence>
<reference evidence="5" key="1">
    <citation type="journal article" date="2021" name="bioRxiv">
        <title>Whole Genome Assembly and Annotation of Northern Wild Rice, Zizania palustris L., Supports a Whole Genome Duplication in the Zizania Genus.</title>
        <authorList>
            <person name="Haas M."/>
            <person name="Kono T."/>
            <person name="Macchietto M."/>
            <person name="Millas R."/>
            <person name="McGilp L."/>
            <person name="Shao M."/>
            <person name="Duquette J."/>
            <person name="Hirsch C.N."/>
            <person name="Kimball J."/>
        </authorList>
    </citation>
    <scope>NUCLEOTIDE SEQUENCE</scope>
    <source>
        <tissue evidence="5">Fresh leaf tissue</tissue>
    </source>
</reference>
<dbReference type="GO" id="GO:0043111">
    <property type="term" value="P:replication fork arrest"/>
    <property type="evidence" value="ECO:0007669"/>
    <property type="project" value="TreeGrafter"/>
</dbReference>
<protein>
    <recommendedName>
        <fullName evidence="4">Timeless N-terminal domain-containing protein</fullName>
    </recommendedName>
</protein>
<dbReference type="OrthoDB" id="310853at2759"/>
<evidence type="ECO:0000256" key="3">
    <source>
        <dbReference type="ARBA" id="ARBA00023306"/>
    </source>
</evidence>
<reference evidence="5" key="2">
    <citation type="submission" date="2021-02" db="EMBL/GenBank/DDBJ databases">
        <authorList>
            <person name="Kimball J.A."/>
            <person name="Haas M.W."/>
            <person name="Macchietto M."/>
            <person name="Kono T."/>
            <person name="Duquette J."/>
            <person name="Shao M."/>
        </authorList>
    </citation>
    <scope>NUCLEOTIDE SEQUENCE</scope>
    <source>
        <tissue evidence="5">Fresh leaf tissue</tissue>
    </source>
</reference>
<dbReference type="Proteomes" id="UP000729402">
    <property type="component" value="Unassembled WGS sequence"/>
</dbReference>
<dbReference type="AlphaFoldDB" id="A0A8J5TA28"/>
<proteinExistence type="predicted"/>
<name>A0A8J5TA28_ZIZPA</name>
<keyword evidence="2" id="KW-0539">Nucleus</keyword>
<dbReference type="GO" id="GO:0003677">
    <property type="term" value="F:DNA binding"/>
    <property type="evidence" value="ECO:0007669"/>
    <property type="project" value="TreeGrafter"/>
</dbReference>
<dbReference type="Pfam" id="PF04821">
    <property type="entry name" value="TIMELESS"/>
    <property type="match status" value="1"/>
</dbReference>
<comment type="subcellular location">
    <subcellularLocation>
        <location evidence="1">Nucleus</location>
    </subcellularLocation>
</comment>